<dbReference type="Proteomes" id="UP000317703">
    <property type="component" value="Segment"/>
</dbReference>
<dbReference type="SUPFAM" id="SSF51294">
    <property type="entry name" value="Hedgehog/intein (Hint) domain"/>
    <property type="match status" value="1"/>
</dbReference>
<accession>A0A514TUZ3</accession>
<keyword evidence="2" id="KW-1185">Reference proteome</keyword>
<reference evidence="1" key="1">
    <citation type="submission" date="2019-06" db="EMBL/GenBank/DDBJ databases">
        <title>Complete genome sequence of Aeromonas hydrophila bacteriophage PS1.</title>
        <authorList>
            <person name="Rai S."/>
            <person name="Tyagi A."/>
            <person name="Kumar N."/>
            <person name="Singh N."/>
        </authorList>
    </citation>
    <scope>NUCLEOTIDE SEQUENCE [LARGE SCALE GENOMIC DNA]</scope>
</reference>
<evidence type="ECO:0000313" key="2">
    <source>
        <dbReference type="Proteomes" id="UP000317703"/>
    </source>
</evidence>
<proteinExistence type="predicted"/>
<dbReference type="EMBL" id="MN032614">
    <property type="protein sequence ID" value="QDJ96832.1"/>
    <property type="molecule type" value="Genomic_DNA"/>
</dbReference>
<name>A0A514TUZ3_9CAUD</name>
<gene>
    <name evidence="1" type="ORF">PS1_0073</name>
</gene>
<dbReference type="InterPro" id="IPR036844">
    <property type="entry name" value="Hint_dom_sf"/>
</dbReference>
<dbReference type="Gene3D" id="2.170.16.10">
    <property type="entry name" value="Hedgehog/Intein (Hint) domain"/>
    <property type="match status" value="1"/>
</dbReference>
<protein>
    <submittedName>
        <fullName evidence="1">Uncharacterized protein</fullName>
    </submittedName>
</protein>
<sequence>MRKTLEVYKASTYVRLTGYKPELVKQILMPFCKRNFARVQKVPGDLYGTHKWEITHVFARFNNDKTELRFCSSMLPELIKLMTSSGYKESRISIQDEKVIKPKKVVLPLLNPKIKPRDEEQEEFCEFMMNEDPLSINNLPPGRGKAQPLSSLVKVPNGWKKMGDIRPGDKVTAWDGTTVNVLSIHPQGVKDIYEFTFADGRTAKSTLDHLWKVFDAVLDTWVVLTTKEIIQGDVKRFSIPLFKPSKEEYEDLNNQLEMNCLVIDDKVEERTFMASRAEYITESVRSLGGICECKYSDGFFTVTGDISPVENKLGIVSVFKISQEEAQCISIDHPDHLYITDNYVVTHNTFCALYSAHHVGERVLITVLPRFVDIWVKAFGEFYNIKPEDVVVADIIGVPELHQAIVNNVIDPKIIILPLTKIDIYLKKMRDDETLPSLDQVFNDLGCGIRVIDEAHESIYSVYSSLMFGNHKRTFVLSGTLKGDDEFVNKIYNAIFPFSCYLRSPEHTPYMHVVAYFHRMDLFKHRINTKGFGGYSHVKFEQGILKKPCLFENYYQMLLGAYKQFYLDDYLEGQKSMWFFATTEFCDKFNERLLVDYPELDSIVFNSKTSKKDPNGYREHTNVVTTPGSCGTGKDIPKLFTVFSPIAVSSSQRNNQMVCRTRPVDKWWPELMPYFVYFVCQDEKKQVEYGRKRRELFNGVCKKFSIIDSGVRM</sequence>
<organism evidence="1 2">
    <name type="scientific">Aeromonas phage PS1</name>
    <dbReference type="NCBI Taxonomy" id="2591406"/>
    <lineage>
        <taxon>Viruses</taxon>
        <taxon>Duplodnaviria</taxon>
        <taxon>Heunggongvirae</taxon>
        <taxon>Uroviricota</taxon>
        <taxon>Caudoviricetes</taxon>
        <taxon>Chimalliviridae</taxon>
        <taxon>Ferozepurvirus</taxon>
        <taxon>Ferozepurvirus PS1</taxon>
    </lineage>
</organism>
<evidence type="ECO:0000313" key="1">
    <source>
        <dbReference type="EMBL" id="QDJ96832.1"/>
    </source>
</evidence>